<name>A0AAV5JWS3_9ROSI</name>
<comment type="caution">
    <text evidence="1">The sequence shown here is derived from an EMBL/GenBank/DDBJ whole genome shotgun (WGS) entry which is preliminary data.</text>
</comment>
<accession>A0AAV5JWS3</accession>
<protein>
    <submittedName>
        <fullName evidence="1">Uncharacterized protein</fullName>
    </submittedName>
</protein>
<sequence>MFMNYPFGTSSLSNFLPMHINSPPTLMKHAAIGLLGGVRKLASVESKGTCSLRDGVALIKGSVLQAVPILEKKGLIMSVHHIESNDLVRL</sequence>
<reference evidence="1 2" key="1">
    <citation type="journal article" date="2021" name="Commun. Biol.">
        <title>The genome of Shorea leprosula (Dipterocarpaceae) highlights the ecological relevance of drought in aseasonal tropical rainforests.</title>
        <authorList>
            <person name="Ng K.K.S."/>
            <person name="Kobayashi M.J."/>
            <person name="Fawcett J.A."/>
            <person name="Hatakeyama M."/>
            <person name="Paape T."/>
            <person name="Ng C.H."/>
            <person name="Ang C.C."/>
            <person name="Tnah L.H."/>
            <person name="Lee C.T."/>
            <person name="Nishiyama T."/>
            <person name="Sese J."/>
            <person name="O'Brien M.J."/>
            <person name="Copetti D."/>
            <person name="Mohd Noor M.I."/>
            <person name="Ong R.C."/>
            <person name="Putra M."/>
            <person name="Sireger I.Z."/>
            <person name="Indrioko S."/>
            <person name="Kosugi Y."/>
            <person name="Izuno A."/>
            <person name="Isagi Y."/>
            <person name="Lee S.L."/>
            <person name="Shimizu K.K."/>
        </authorList>
    </citation>
    <scope>NUCLEOTIDE SEQUENCE [LARGE SCALE GENOMIC DNA]</scope>
    <source>
        <strain evidence="1">214</strain>
    </source>
</reference>
<dbReference type="AlphaFoldDB" id="A0AAV5JWS3"/>
<dbReference type="Proteomes" id="UP001054252">
    <property type="component" value="Unassembled WGS sequence"/>
</dbReference>
<evidence type="ECO:0000313" key="1">
    <source>
        <dbReference type="EMBL" id="GKV16816.1"/>
    </source>
</evidence>
<organism evidence="1 2">
    <name type="scientific">Rubroshorea leprosula</name>
    <dbReference type="NCBI Taxonomy" id="152421"/>
    <lineage>
        <taxon>Eukaryota</taxon>
        <taxon>Viridiplantae</taxon>
        <taxon>Streptophyta</taxon>
        <taxon>Embryophyta</taxon>
        <taxon>Tracheophyta</taxon>
        <taxon>Spermatophyta</taxon>
        <taxon>Magnoliopsida</taxon>
        <taxon>eudicotyledons</taxon>
        <taxon>Gunneridae</taxon>
        <taxon>Pentapetalae</taxon>
        <taxon>rosids</taxon>
        <taxon>malvids</taxon>
        <taxon>Malvales</taxon>
        <taxon>Dipterocarpaceae</taxon>
        <taxon>Rubroshorea</taxon>
    </lineage>
</organism>
<keyword evidence="2" id="KW-1185">Reference proteome</keyword>
<dbReference type="EMBL" id="BPVZ01000046">
    <property type="protein sequence ID" value="GKV16816.1"/>
    <property type="molecule type" value="Genomic_DNA"/>
</dbReference>
<proteinExistence type="predicted"/>
<evidence type="ECO:0000313" key="2">
    <source>
        <dbReference type="Proteomes" id="UP001054252"/>
    </source>
</evidence>
<gene>
    <name evidence="1" type="ORF">SLEP1_g27397</name>
</gene>